<keyword evidence="1" id="KW-1133">Transmembrane helix</keyword>
<dbReference type="PANTHER" id="PTHR36194">
    <property type="entry name" value="S-LAYER-LIKE PROTEIN"/>
    <property type="match status" value="1"/>
</dbReference>
<dbReference type="InterPro" id="IPR013229">
    <property type="entry name" value="PEGA"/>
</dbReference>
<evidence type="ECO:0000313" key="4">
    <source>
        <dbReference type="EMBL" id="EYF05047.1"/>
    </source>
</evidence>
<feature type="transmembrane region" description="Helical" evidence="1">
    <location>
        <begin position="381"/>
        <end position="405"/>
    </location>
</feature>
<organism evidence="4 5">
    <name type="scientific">Chondromyces apiculatus DSM 436</name>
    <dbReference type="NCBI Taxonomy" id="1192034"/>
    <lineage>
        <taxon>Bacteria</taxon>
        <taxon>Pseudomonadati</taxon>
        <taxon>Myxococcota</taxon>
        <taxon>Polyangia</taxon>
        <taxon>Polyangiales</taxon>
        <taxon>Polyangiaceae</taxon>
        <taxon>Chondromyces</taxon>
    </lineage>
</organism>
<dbReference type="OrthoDB" id="5513260at2"/>
<feature type="domain" description="PEGA" evidence="3">
    <location>
        <begin position="183"/>
        <end position="245"/>
    </location>
</feature>
<dbReference type="InterPro" id="IPR011990">
    <property type="entry name" value="TPR-like_helical_dom_sf"/>
</dbReference>
<dbReference type="STRING" id="1192034.CAP_3637"/>
<keyword evidence="2" id="KW-0732">Signal</keyword>
<feature type="chain" id="PRO_5001500028" evidence="2">
    <location>
        <begin position="28"/>
        <end position="443"/>
    </location>
</feature>
<accession>A0A017T7Y4</accession>
<dbReference type="Proteomes" id="UP000019678">
    <property type="component" value="Unassembled WGS sequence"/>
</dbReference>
<keyword evidence="1" id="KW-0812">Transmembrane</keyword>
<protein>
    <submittedName>
        <fullName evidence="4">Putative TonB-dependent receptor</fullName>
    </submittedName>
</protein>
<dbReference type="AlphaFoldDB" id="A0A017T7Y4"/>
<dbReference type="EMBL" id="ASRX01000027">
    <property type="protein sequence ID" value="EYF05047.1"/>
    <property type="molecule type" value="Genomic_DNA"/>
</dbReference>
<dbReference type="SUPFAM" id="SSF48452">
    <property type="entry name" value="TPR-like"/>
    <property type="match status" value="1"/>
</dbReference>
<feature type="transmembrane region" description="Helical" evidence="1">
    <location>
        <begin position="321"/>
        <end position="345"/>
    </location>
</feature>
<evidence type="ECO:0000259" key="3">
    <source>
        <dbReference type="Pfam" id="PF08308"/>
    </source>
</evidence>
<dbReference type="Pfam" id="PF08308">
    <property type="entry name" value="PEGA"/>
    <property type="match status" value="2"/>
</dbReference>
<sequence length="443" mass="46098">MRRAIRASGVRACLLLVLSLAATPARAEAPVDPRAQAADFFTAGARAYDAGQYAVAAEAFLKAHALLPSPSFLFSAAQAHRRQYLADATPEHLQRAIALYREYLRADPQAKRREDAMEALQALVPLEGRLAGGALASAGEGAPAEADTSGLVEIPVPRGDGAAPRAGGGPAPITSRRGGTRLLLTALPDGAEIALDGGAFSPAPLVVGVQPGPHAVRVRANGYHEEQLTVRAVPEELLPRHVVLRPKAARLRVRGSTGAHVAIDGQVRGTVPTSAPLEVEPGAHLVTISLAGHEPLSKRITLGRDEAAEITAELPLTAQRVAAWTVLAAGGAGVAVSGVLAGLALGRDAEAVTLRDQRETGVLLPEDRDRYNQAVRARNDLALAAAITGGVAGLTLATGAALFVLDHPEAAPPPAERPRTPREPAPRVEFTVSASSLRLRVEF</sequence>
<evidence type="ECO:0000256" key="1">
    <source>
        <dbReference type="SAM" id="Phobius"/>
    </source>
</evidence>
<name>A0A017T7Y4_9BACT</name>
<dbReference type="PANTHER" id="PTHR36194:SF1">
    <property type="entry name" value="S-LAYER-LIKE PROTEIN"/>
    <property type="match status" value="1"/>
</dbReference>
<proteinExistence type="predicted"/>
<dbReference type="Gene3D" id="1.25.40.10">
    <property type="entry name" value="Tetratricopeptide repeat domain"/>
    <property type="match status" value="1"/>
</dbReference>
<keyword evidence="1" id="KW-0472">Membrane</keyword>
<comment type="caution">
    <text evidence="4">The sequence shown here is derived from an EMBL/GenBank/DDBJ whole genome shotgun (WGS) entry which is preliminary data.</text>
</comment>
<gene>
    <name evidence="4" type="ORF">CAP_3637</name>
</gene>
<evidence type="ECO:0000256" key="2">
    <source>
        <dbReference type="SAM" id="SignalP"/>
    </source>
</evidence>
<keyword evidence="5" id="KW-1185">Reference proteome</keyword>
<keyword evidence="4" id="KW-0675">Receptor</keyword>
<reference evidence="4 5" key="1">
    <citation type="submission" date="2013-05" db="EMBL/GenBank/DDBJ databases">
        <title>Genome assembly of Chondromyces apiculatus DSM 436.</title>
        <authorList>
            <person name="Sharma G."/>
            <person name="Khatri I."/>
            <person name="Kaur C."/>
            <person name="Mayilraj S."/>
            <person name="Subramanian S."/>
        </authorList>
    </citation>
    <scope>NUCLEOTIDE SEQUENCE [LARGE SCALE GENOMIC DNA]</scope>
    <source>
        <strain evidence="4 5">DSM 436</strain>
    </source>
</reference>
<feature type="signal peptide" evidence="2">
    <location>
        <begin position="1"/>
        <end position="27"/>
    </location>
</feature>
<feature type="domain" description="PEGA" evidence="3">
    <location>
        <begin position="257"/>
        <end position="315"/>
    </location>
</feature>
<evidence type="ECO:0000313" key="5">
    <source>
        <dbReference type="Proteomes" id="UP000019678"/>
    </source>
</evidence>